<gene>
    <name evidence="2" type="ORF">SG34_002615</name>
</gene>
<dbReference type="InterPro" id="IPR011990">
    <property type="entry name" value="TPR-like_helical_dom_sf"/>
</dbReference>
<keyword evidence="1" id="KW-0812">Transmembrane</keyword>
<dbReference type="SUPFAM" id="SSF48452">
    <property type="entry name" value="TPR-like"/>
    <property type="match status" value="1"/>
</dbReference>
<accession>A0AAE9Z301</accession>
<reference evidence="2 3" key="2">
    <citation type="journal article" date="2022" name="Mar. Drugs">
        <title>Bioassay-Guided Fractionation Leads to the Detection of Cholic Acid Generated by the Rare Thalassomonas sp.</title>
        <authorList>
            <person name="Pheiffer F."/>
            <person name="Schneider Y.K."/>
            <person name="Hansen E.H."/>
            <person name="Andersen J.H."/>
            <person name="Isaksson J."/>
            <person name="Busche T."/>
            <person name="R C."/>
            <person name="Kalinowski J."/>
            <person name="Zyl L.V."/>
            <person name="Trindade M."/>
        </authorList>
    </citation>
    <scope>NUCLEOTIDE SEQUENCE [LARGE SCALE GENOMIC DNA]</scope>
    <source>
        <strain evidence="2 3">XOM25</strain>
    </source>
</reference>
<reference evidence="2 3" key="1">
    <citation type="journal article" date="2015" name="Genome Announc.">
        <title>Draft Genome Sequences of Marine Isolates of Thalassomonas viridans and Thalassomonas actiniarum.</title>
        <authorList>
            <person name="Olonade I."/>
            <person name="van Zyl L.J."/>
            <person name="Trindade M."/>
        </authorList>
    </citation>
    <scope>NUCLEOTIDE SEQUENCE [LARGE SCALE GENOMIC DNA]</scope>
    <source>
        <strain evidence="2 3">XOM25</strain>
    </source>
</reference>
<evidence type="ECO:0000313" key="3">
    <source>
        <dbReference type="Proteomes" id="UP000032352"/>
    </source>
</evidence>
<evidence type="ECO:0000313" key="2">
    <source>
        <dbReference type="EMBL" id="WDE05846.1"/>
    </source>
</evidence>
<name>A0AAE9Z301_9GAMM</name>
<sequence length="484" mass="53514">MDQSNSQAPASPSPDEAIIAAQKAESRNTIKLFIIALVLLVAAALIYLVVQNIGSENSGSSGETEPVAVQVTPEELSQAREAFKSALAEFEAEIQPMLDNDELLNWDKKAVAETLMVKETAIADFAQGGYSTALQQLTEASGQGQALKQAWDQAFEAGLSEAMAAFDREEISQAQLALNQAMKIKPSEPRGHVLQAQLDAFPQVARLFKQFDIAVTENNLGKQISILEDILRLDGTRTDVQEALDRAKQQRQEQLFQGHIETGLAQVAAGDFTVANDAYSRAQAIFPGRPELKLLEKKLGREKSRYTLAAVHTRLEKFQKQDDWASIARLVADAEPHFPVDAQLLQLKEDAGNILALRKEAADYIARPQRLADSNVQSYAEQWIRKAVPYLSKSEGVARDVEVISQHIKTFTTKFPLTIFSDNKTHITVLRHGVVGKTKEKTIHLPAGEYTLEASRKGYRSKVLKVTVNNQQNNQVTLVCDERI</sequence>
<evidence type="ECO:0008006" key="4">
    <source>
        <dbReference type="Google" id="ProtNLM"/>
    </source>
</evidence>
<evidence type="ECO:0000256" key="1">
    <source>
        <dbReference type="SAM" id="Phobius"/>
    </source>
</evidence>
<dbReference type="EMBL" id="CP059733">
    <property type="protein sequence ID" value="WDE05846.1"/>
    <property type="molecule type" value="Genomic_DNA"/>
</dbReference>
<dbReference type="AlphaFoldDB" id="A0AAE9Z301"/>
<keyword evidence="1" id="KW-0472">Membrane</keyword>
<feature type="transmembrane region" description="Helical" evidence="1">
    <location>
        <begin position="32"/>
        <end position="50"/>
    </location>
</feature>
<dbReference type="Proteomes" id="UP000032352">
    <property type="component" value="Chromosome"/>
</dbReference>
<keyword evidence="3" id="KW-1185">Reference proteome</keyword>
<dbReference type="RefSeq" id="WP_044836748.1">
    <property type="nucleotide sequence ID" value="NZ_CP059733.1"/>
</dbReference>
<dbReference type="KEGG" id="tvd:SG34_002615"/>
<protein>
    <recommendedName>
        <fullName evidence="4">PEGA domain-containing protein</fullName>
    </recommendedName>
</protein>
<proteinExistence type="predicted"/>
<organism evidence="2 3">
    <name type="scientific">Thalassomonas viridans</name>
    <dbReference type="NCBI Taxonomy" id="137584"/>
    <lineage>
        <taxon>Bacteria</taxon>
        <taxon>Pseudomonadati</taxon>
        <taxon>Pseudomonadota</taxon>
        <taxon>Gammaproteobacteria</taxon>
        <taxon>Alteromonadales</taxon>
        <taxon>Colwelliaceae</taxon>
        <taxon>Thalassomonas</taxon>
    </lineage>
</organism>
<keyword evidence="1" id="KW-1133">Transmembrane helix</keyword>